<dbReference type="Proteomes" id="UP000814033">
    <property type="component" value="Unassembled WGS sequence"/>
</dbReference>
<reference evidence="1" key="1">
    <citation type="submission" date="2021-02" db="EMBL/GenBank/DDBJ databases">
        <authorList>
            <consortium name="DOE Joint Genome Institute"/>
            <person name="Ahrendt S."/>
            <person name="Looney B.P."/>
            <person name="Miyauchi S."/>
            <person name="Morin E."/>
            <person name="Drula E."/>
            <person name="Courty P.E."/>
            <person name="Chicoki N."/>
            <person name="Fauchery L."/>
            <person name="Kohler A."/>
            <person name="Kuo A."/>
            <person name="Labutti K."/>
            <person name="Pangilinan J."/>
            <person name="Lipzen A."/>
            <person name="Riley R."/>
            <person name="Andreopoulos W."/>
            <person name="He G."/>
            <person name="Johnson J."/>
            <person name="Barry K.W."/>
            <person name="Grigoriev I.V."/>
            <person name="Nagy L."/>
            <person name="Hibbett D."/>
            <person name="Henrissat B."/>
            <person name="Matheny P.B."/>
            <person name="Labbe J."/>
            <person name="Martin F."/>
        </authorList>
    </citation>
    <scope>NUCLEOTIDE SEQUENCE</scope>
    <source>
        <strain evidence="1">FP105234-sp</strain>
    </source>
</reference>
<accession>A0ACB8RB36</accession>
<evidence type="ECO:0000313" key="2">
    <source>
        <dbReference type="Proteomes" id="UP000814033"/>
    </source>
</evidence>
<sequence length="797" mass="89162">MSVTPSEASFILVGPETSQILPERRSHVEGPSEHVGVATAEQPRRHPSSDPSYTVGSTPSYAHDWSPSGVGGKISAHGRHFVDAYGRVVSLRGVNLSGSCKTPVNHDHDTFPGNHKTVTFVGRPFPLEEAHEHLSRLRRWGLTFVRFLITWEAVEHDGPGIYDTEYLDYLHNVLDLFPLYGLTAFVSLHQDVWSRYSGGSGAPAWTLDMVGFDLHSLEESGAAWLTGVKGGGHVEAERGIWPSGYQKLAAATMATCFWAGDTFAPKLRIQTREGTEMSVQQFLQNAFLDMWEVVARTLGDLDGVLGFEMMNEPHRGYIDLPNLHGFDYNTDLHLSHVPSALQSFMLGAGYPTLVGHWTRSFPLPTRLTSNSVLNSASRKAWRSDGPTGGKDLWEMHGVWGYDTQKKVGVVLRESYFVNDPMSGKKVDWYTDFYYPFVNAWTNRVRSASGGEKLVFLEPIPNEFCPSSWTPERQPSSMVYSPHWYDLRVLFDKAHGELTVNVQGLSKGMFLLKAFYWGHRGARDNFALQLRNIVEAGYRSLGERPVVIGECGVPMDMNKGEAFKTNDWKWQSRMMDAMITGLERSLVGFTLWNYNPENDDKNGDDWNGENFSWFSRSRALPVAQLSLDQPSASLDAGGRILESVVRPYPAKIAGIPLRFDYEMTAGEFTFVWAVPFVSADEDHVDAQVDASVLNPPLHGHVPITARETEIFVPAMLTRGRKLVVRGLGPDDKYVYDENRQTLFVLPGDWVPGMVHSITVSFGPPPHVFVANDFWMDFGGRIYAAFAVLLAIIVFWAIR</sequence>
<protein>
    <submittedName>
        <fullName evidence="1">Glycoside hydrolase family 5 protein</fullName>
    </submittedName>
</protein>
<organism evidence="1 2">
    <name type="scientific">Auriscalpium vulgare</name>
    <dbReference type="NCBI Taxonomy" id="40419"/>
    <lineage>
        <taxon>Eukaryota</taxon>
        <taxon>Fungi</taxon>
        <taxon>Dikarya</taxon>
        <taxon>Basidiomycota</taxon>
        <taxon>Agaricomycotina</taxon>
        <taxon>Agaricomycetes</taxon>
        <taxon>Russulales</taxon>
        <taxon>Auriscalpiaceae</taxon>
        <taxon>Auriscalpium</taxon>
    </lineage>
</organism>
<keyword evidence="1" id="KW-0378">Hydrolase</keyword>
<gene>
    <name evidence="1" type="ORF">FA95DRAFT_1548979</name>
</gene>
<name>A0ACB8RB36_9AGAM</name>
<comment type="caution">
    <text evidence="1">The sequence shown here is derived from an EMBL/GenBank/DDBJ whole genome shotgun (WGS) entry which is preliminary data.</text>
</comment>
<dbReference type="EMBL" id="MU276135">
    <property type="protein sequence ID" value="KAI0041238.1"/>
    <property type="molecule type" value="Genomic_DNA"/>
</dbReference>
<proteinExistence type="predicted"/>
<evidence type="ECO:0000313" key="1">
    <source>
        <dbReference type="EMBL" id="KAI0041238.1"/>
    </source>
</evidence>
<keyword evidence="2" id="KW-1185">Reference proteome</keyword>
<reference evidence="1" key="2">
    <citation type="journal article" date="2022" name="New Phytol.">
        <title>Evolutionary transition to the ectomycorrhizal habit in the genomes of a hyperdiverse lineage of mushroom-forming fungi.</title>
        <authorList>
            <person name="Looney B."/>
            <person name="Miyauchi S."/>
            <person name="Morin E."/>
            <person name="Drula E."/>
            <person name="Courty P.E."/>
            <person name="Kohler A."/>
            <person name="Kuo A."/>
            <person name="LaButti K."/>
            <person name="Pangilinan J."/>
            <person name="Lipzen A."/>
            <person name="Riley R."/>
            <person name="Andreopoulos W."/>
            <person name="He G."/>
            <person name="Johnson J."/>
            <person name="Nolan M."/>
            <person name="Tritt A."/>
            <person name="Barry K.W."/>
            <person name="Grigoriev I.V."/>
            <person name="Nagy L.G."/>
            <person name="Hibbett D."/>
            <person name="Henrissat B."/>
            <person name="Matheny P.B."/>
            <person name="Labbe J."/>
            <person name="Martin F.M."/>
        </authorList>
    </citation>
    <scope>NUCLEOTIDE SEQUENCE</scope>
    <source>
        <strain evidence="1">FP105234-sp</strain>
    </source>
</reference>